<feature type="domain" description="NERD" evidence="1">
    <location>
        <begin position="11"/>
        <end position="94"/>
    </location>
</feature>
<dbReference type="Pfam" id="PF08378">
    <property type="entry name" value="NERD"/>
    <property type="match status" value="1"/>
</dbReference>
<proteinExistence type="predicted"/>
<comment type="caution">
    <text evidence="2">The sequence shown here is derived from an EMBL/GenBank/DDBJ whole genome shotgun (WGS) entry which is preliminary data.</text>
</comment>
<keyword evidence="3" id="KW-1185">Reference proteome</keyword>
<organism evidence="2 3">
    <name type="scientific">Lysinibacillus telephonicus</name>
    <dbReference type="NCBI Taxonomy" id="1714840"/>
    <lineage>
        <taxon>Bacteria</taxon>
        <taxon>Bacillati</taxon>
        <taxon>Bacillota</taxon>
        <taxon>Bacilli</taxon>
        <taxon>Bacillales</taxon>
        <taxon>Bacillaceae</taxon>
        <taxon>Lysinibacillus</taxon>
    </lineage>
</organism>
<dbReference type="AlphaFoldDB" id="A0A3S0HLC4"/>
<dbReference type="PROSITE" id="PS50965">
    <property type="entry name" value="NERD"/>
    <property type="match status" value="1"/>
</dbReference>
<sequence>MISGLLKRAEIGYKGELRVDAYWHEIDLPENTFFFHNYETLGHQIDTLLACEYFILIIEIKMFQVLFGMKKTSISLYVRKKLEKLKASKVRLSK</sequence>
<evidence type="ECO:0000259" key="1">
    <source>
        <dbReference type="PROSITE" id="PS50965"/>
    </source>
</evidence>
<dbReference type="Proteomes" id="UP000276349">
    <property type="component" value="Unassembled WGS sequence"/>
</dbReference>
<dbReference type="RefSeq" id="WP_126292718.1">
    <property type="nucleotide sequence ID" value="NZ_CP155468.1"/>
</dbReference>
<dbReference type="EMBL" id="RXNR01000004">
    <property type="protein sequence ID" value="RTQ95850.1"/>
    <property type="molecule type" value="Genomic_DNA"/>
</dbReference>
<protein>
    <submittedName>
        <fullName evidence="2">NERD domain-containing protein</fullName>
    </submittedName>
</protein>
<name>A0A3S0HLC4_9BACI</name>
<dbReference type="InterPro" id="IPR011528">
    <property type="entry name" value="NERD"/>
</dbReference>
<dbReference type="OrthoDB" id="569879at2"/>
<evidence type="ECO:0000313" key="2">
    <source>
        <dbReference type="EMBL" id="RTQ95850.1"/>
    </source>
</evidence>
<accession>A0A3S0HLC4</accession>
<reference evidence="2 3" key="1">
    <citation type="submission" date="2018-12" db="EMBL/GenBank/DDBJ databases">
        <authorList>
            <person name="Yu L."/>
        </authorList>
    </citation>
    <scope>NUCLEOTIDE SEQUENCE [LARGE SCALE GENOMIC DNA]</scope>
    <source>
        <strain evidence="2 3">S5H2222</strain>
    </source>
</reference>
<evidence type="ECO:0000313" key="3">
    <source>
        <dbReference type="Proteomes" id="UP000276349"/>
    </source>
</evidence>
<gene>
    <name evidence="2" type="ORF">EKG35_02395</name>
</gene>